<reference evidence="2 3" key="1">
    <citation type="submission" date="2023-03" db="EMBL/GenBank/DDBJ databases">
        <title>Paludisphaera mucosa sp. nov. a novel planctomycete from northern fen.</title>
        <authorList>
            <person name="Ivanova A."/>
        </authorList>
    </citation>
    <scope>NUCLEOTIDE SEQUENCE [LARGE SCALE GENOMIC DNA]</scope>
    <source>
        <strain evidence="2 3">Pla2</strain>
    </source>
</reference>
<keyword evidence="1" id="KW-0175">Coiled coil</keyword>
<gene>
    <name evidence="2" type="ORF">PZE19_00060</name>
</gene>
<protein>
    <submittedName>
        <fullName evidence="2">DUF2203 domain-containing protein</fullName>
    </submittedName>
</protein>
<feature type="coiled-coil region" evidence="1">
    <location>
        <begin position="41"/>
        <end position="87"/>
    </location>
</feature>
<sequence length="152" mass="17567">MAVTKPLRDTRKRYYTVEEANRALPYVRAIVADVVRQNGVVEELQQRLARVGRERKKNSDDLYSEELTQFRNELEVEEERLNTFHQELKALGVELRNMEGLCDFPSLMDGREVYLCWRLGEPTVSHWHELEAGFAGRQRLSDKADGATTPSA</sequence>
<accession>A0ABT6F3Q2</accession>
<dbReference type="InterPro" id="IPR018699">
    <property type="entry name" value="DUF2203"/>
</dbReference>
<comment type="caution">
    <text evidence="2">The sequence shown here is derived from an EMBL/GenBank/DDBJ whole genome shotgun (WGS) entry which is preliminary data.</text>
</comment>
<keyword evidence="3" id="KW-1185">Reference proteome</keyword>
<proteinExistence type="predicted"/>
<organism evidence="2 3">
    <name type="scientific">Paludisphaera mucosa</name>
    <dbReference type="NCBI Taxonomy" id="3030827"/>
    <lineage>
        <taxon>Bacteria</taxon>
        <taxon>Pseudomonadati</taxon>
        <taxon>Planctomycetota</taxon>
        <taxon>Planctomycetia</taxon>
        <taxon>Isosphaerales</taxon>
        <taxon>Isosphaeraceae</taxon>
        <taxon>Paludisphaera</taxon>
    </lineage>
</organism>
<evidence type="ECO:0000256" key="1">
    <source>
        <dbReference type="SAM" id="Coils"/>
    </source>
</evidence>
<dbReference type="RefSeq" id="WP_277858536.1">
    <property type="nucleotide sequence ID" value="NZ_JARRAG010000001.1"/>
</dbReference>
<dbReference type="EMBL" id="JARRAG010000001">
    <property type="protein sequence ID" value="MDG3002169.1"/>
    <property type="molecule type" value="Genomic_DNA"/>
</dbReference>
<name>A0ABT6F3Q2_9BACT</name>
<dbReference type="Pfam" id="PF09969">
    <property type="entry name" value="DUF2203"/>
    <property type="match status" value="1"/>
</dbReference>
<evidence type="ECO:0000313" key="2">
    <source>
        <dbReference type="EMBL" id="MDG3002169.1"/>
    </source>
</evidence>
<dbReference type="PIRSF" id="PIRSF016498">
    <property type="entry name" value="UCP016498"/>
    <property type="match status" value="1"/>
</dbReference>
<evidence type="ECO:0000313" key="3">
    <source>
        <dbReference type="Proteomes" id="UP001216907"/>
    </source>
</evidence>
<dbReference type="Proteomes" id="UP001216907">
    <property type="component" value="Unassembled WGS sequence"/>
</dbReference>